<dbReference type="Proteomes" id="UP000887579">
    <property type="component" value="Unplaced"/>
</dbReference>
<evidence type="ECO:0000313" key="2">
    <source>
        <dbReference type="WBParaSite" id="ES5_v2.g17343.t1"/>
    </source>
</evidence>
<reference evidence="2" key="1">
    <citation type="submission" date="2022-11" db="UniProtKB">
        <authorList>
            <consortium name="WormBaseParasite"/>
        </authorList>
    </citation>
    <scope>IDENTIFICATION</scope>
</reference>
<sequence>MLDTYANYCRFFIEDSEMIEEYRLEIERIGQTSIPVSKWWIDTIKYETHFGNLESSYAILERALKSVFKKRFKLVRRSTKSFCKKYKFYAKKLIKVENSKITVDFEEEEEKNEKEYEEWIINNEATPEMPKFSHKRI</sequence>
<proteinExistence type="predicted"/>
<evidence type="ECO:0000313" key="1">
    <source>
        <dbReference type="Proteomes" id="UP000887579"/>
    </source>
</evidence>
<organism evidence="1 2">
    <name type="scientific">Panagrolaimus sp. ES5</name>
    <dbReference type="NCBI Taxonomy" id="591445"/>
    <lineage>
        <taxon>Eukaryota</taxon>
        <taxon>Metazoa</taxon>
        <taxon>Ecdysozoa</taxon>
        <taxon>Nematoda</taxon>
        <taxon>Chromadorea</taxon>
        <taxon>Rhabditida</taxon>
        <taxon>Tylenchina</taxon>
        <taxon>Panagrolaimomorpha</taxon>
        <taxon>Panagrolaimoidea</taxon>
        <taxon>Panagrolaimidae</taxon>
        <taxon>Panagrolaimus</taxon>
    </lineage>
</organism>
<name>A0AC34FJ61_9BILA</name>
<protein>
    <submittedName>
        <fullName evidence="2">Uncharacterized protein</fullName>
    </submittedName>
</protein>
<accession>A0AC34FJ61</accession>
<dbReference type="WBParaSite" id="ES5_v2.g17343.t1">
    <property type="protein sequence ID" value="ES5_v2.g17343.t1"/>
    <property type="gene ID" value="ES5_v2.g17343"/>
</dbReference>